<evidence type="ECO:0000256" key="4">
    <source>
        <dbReference type="RuleBase" id="RU362042"/>
    </source>
</evidence>
<comment type="catalytic activity">
    <reaction evidence="4">
        <text>Cleavage of hydrophobic, N-terminal signal or leader sequences from secreted and periplasmic proteins.</text>
        <dbReference type="EC" id="3.4.21.89"/>
    </reaction>
</comment>
<evidence type="ECO:0000313" key="7">
    <source>
        <dbReference type="EMBL" id="BED92217.1"/>
    </source>
</evidence>
<gene>
    <name evidence="7" type="ORF">CfP315_0820</name>
</gene>
<keyword evidence="4" id="KW-0378">Hydrolase</keyword>
<proteinExistence type="inferred from homology"/>
<dbReference type="CDD" id="cd06530">
    <property type="entry name" value="S26_SPase_I"/>
    <property type="match status" value="1"/>
</dbReference>
<evidence type="ECO:0000256" key="3">
    <source>
        <dbReference type="PIRSR" id="PIRSR600223-1"/>
    </source>
</evidence>
<dbReference type="EMBL" id="AP027924">
    <property type="protein sequence ID" value="BED92217.1"/>
    <property type="molecule type" value="Genomic_DNA"/>
</dbReference>
<dbReference type="Pfam" id="PF10502">
    <property type="entry name" value="Peptidase_S26"/>
    <property type="match status" value="1"/>
</dbReference>
<dbReference type="NCBIfam" id="TIGR02227">
    <property type="entry name" value="sigpep_I_bact"/>
    <property type="match status" value="1"/>
</dbReference>
<name>A0AA48KYU2_9FIRM</name>
<evidence type="ECO:0000256" key="2">
    <source>
        <dbReference type="ARBA" id="ARBA00009370"/>
    </source>
</evidence>
<dbReference type="PANTHER" id="PTHR43390">
    <property type="entry name" value="SIGNAL PEPTIDASE I"/>
    <property type="match status" value="1"/>
</dbReference>
<protein>
    <recommendedName>
        <fullName evidence="4">Signal peptidase I</fullName>
        <ecNumber evidence="4">3.4.21.89</ecNumber>
    </recommendedName>
</protein>
<dbReference type="Gene3D" id="2.10.109.10">
    <property type="entry name" value="Umud Fragment, subunit A"/>
    <property type="match status" value="1"/>
</dbReference>
<reference evidence="7" key="1">
    <citation type="journal article" date="2023" name="ISME J.">
        <title>Emergence of putative energy parasites within Clostridia revealed by genome analysis of a novel endosymbiotic clade.</title>
        <authorList>
            <person name="Takahashi K."/>
            <person name="Kuwahara H."/>
            <person name="Horikawa Y."/>
            <person name="Izawa K."/>
            <person name="Kato D."/>
            <person name="Inagaki T."/>
            <person name="Yuki M."/>
            <person name="Ohkuma M."/>
            <person name="Hongoh Y."/>
        </authorList>
    </citation>
    <scope>NUCLEOTIDE SEQUENCE</scope>
    <source>
        <strain evidence="7">CfP3-15</strain>
    </source>
</reference>
<feature type="compositionally biased region" description="Polar residues" evidence="5">
    <location>
        <begin position="216"/>
        <end position="225"/>
    </location>
</feature>
<keyword evidence="4" id="KW-1133">Transmembrane helix</keyword>
<dbReference type="InterPro" id="IPR019533">
    <property type="entry name" value="Peptidase_S26"/>
</dbReference>
<dbReference type="GO" id="GO:0009003">
    <property type="term" value="F:signal peptidase activity"/>
    <property type="evidence" value="ECO:0007669"/>
    <property type="project" value="UniProtKB-EC"/>
</dbReference>
<feature type="domain" description="Peptidase S26" evidence="6">
    <location>
        <begin position="23"/>
        <end position="180"/>
    </location>
</feature>
<keyword evidence="4" id="KW-0472">Membrane</keyword>
<evidence type="ECO:0000256" key="5">
    <source>
        <dbReference type="SAM" id="MobiDB-lite"/>
    </source>
</evidence>
<keyword evidence="4" id="KW-0812">Transmembrane</keyword>
<feature type="active site" evidence="3">
    <location>
        <position position="93"/>
    </location>
</feature>
<dbReference type="SUPFAM" id="SSF51306">
    <property type="entry name" value="LexA/Signal peptidase"/>
    <property type="match status" value="1"/>
</dbReference>
<dbReference type="AlphaFoldDB" id="A0AA48KYU2"/>
<dbReference type="PANTHER" id="PTHR43390:SF1">
    <property type="entry name" value="CHLOROPLAST PROCESSING PEPTIDASE"/>
    <property type="match status" value="1"/>
</dbReference>
<dbReference type="InterPro" id="IPR036286">
    <property type="entry name" value="LexA/Signal_pep-like_sf"/>
</dbReference>
<accession>A0AA48KYU2</accession>
<comment type="similarity">
    <text evidence="2 4">Belongs to the peptidase S26 family.</text>
</comment>
<dbReference type="KEGG" id="ips:CfP315_0820"/>
<feature type="active site" evidence="3">
    <location>
        <position position="53"/>
    </location>
</feature>
<evidence type="ECO:0000259" key="6">
    <source>
        <dbReference type="Pfam" id="PF10502"/>
    </source>
</evidence>
<dbReference type="PRINTS" id="PR00727">
    <property type="entry name" value="LEADERPTASE"/>
</dbReference>
<feature type="region of interest" description="Disordered" evidence="5">
    <location>
        <begin position="208"/>
        <end position="239"/>
    </location>
</feature>
<keyword evidence="4" id="KW-0645">Protease</keyword>
<feature type="transmembrane region" description="Helical" evidence="4">
    <location>
        <begin position="28"/>
        <end position="47"/>
    </location>
</feature>
<dbReference type="GO" id="GO:0005886">
    <property type="term" value="C:plasma membrane"/>
    <property type="evidence" value="ECO:0007669"/>
    <property type="project" value="UniProtKB-SubCell"/>
</dbReference>
<dbReference type="GO" id="GO:0006465">
    <property type="term" value="P:signal peptide processing"/>
    <property type="evidence" value="ECO:0007669"/>
    <property type="project" value="InterPro"/>
</dbReference>
<comment type="subcellular location">
    <subcellularLocation>
        <location evidence="1">Cell membrane</location>
        <topology evidence="1">Single-pass type II membrane protein</topology>
    </subcellularLocation>
    <subcellularLocation>
        <location evidence="4">Membrane</location>
        <topology evidence="4">Single-pass type II membrane protein</topology>
    </subcellularLocation>
</comment>
<dbReference type="Proteomes" id="UP001337580">
    <property type="component" value="Chromosome"/>
</dbReference>
<evidence type="ECO:0000256" key="1">
    <source>
        <dbReference type="ARBA" id="ARBA00004401"/>
    </source>
</evidence>
<dbReference type="GO" id="GO:0004252">
    <property type="term" value="F:serine-type endopeptidase activity"/>
    <property type="evidence" value="ECO:0007669"/>
    <property type="project" value="InterPro"/>
</dbReference>
<organism evidence="7">
    <name type="scientific">Candidatus Improbicoccus pseudotrichonymphae</name>
    <dbReference type="NCBI Taxonomy" id="3033792"/>
    <lineage>
        <taxon>Bacteria</taxon>
        <taxon>Bacillati</taxon>
        <taxon>Bacillota</taxon>
        <taxon>Clostridia</taxon>
        <taxon>Candidatus Improbicoccus</taxon>
    </lineage>
</organism>
<sequence>MSTKANEERIFQLPPSRVFSFLFEWFELITQSLIVVIFIFVFFFRIFNVDGTSMLNTLRHHDKIIVQRCNYKPKRGDVVVVRRYNKMSAAIIKRVIATAGQTLSIDFSTGKVYVDGKMLKERYTRERMKLKGDGEIPSVVPEDHCFVMGDNRNFSADSRFADLGVVPYDYVLGKAVLVYFPFFRFGKIESIAEFEPNPEEALLKVAKEKEQEKAQMNSKNSSNAISVDKNEEPNEDDEE</sequence>
<dbReference type="EC" id="3.4.21.89" evidence="4"/>
<dbReference type="InterPro" id="IPR000223">
    <property type="entry name" value="Pept_S26A_signal_pept_1"/>
</dbReference>